<reference evidence="5 6" key="1">
    <citation type="submission" date="2018-06" db="EMBL/GenBank/DDBJ databases">
        <authorList>
            <consortium name="Pathogen Informatics"/>
            <person name="Doyle S."/>
        </authorList>
    </citation>
    <scope>NUCLEOTIDE SEQUENCE [LARGE SCALE GENOMIC DNA]</scope>
    <source>
        <strain evidence="5 6">NCTC12858</strain>
    </source>
</reference>
<dbReference type="OrthoDB" id="1493259at2"/>
<proteinExistence type="inferred from homology"/>
<dbReference type="PANTHER" id="PTHR35089:SF1">
    <property type="entry name" value="CHAPERONE PROTEIN SKP"/>
    <property type="match status" value="1"/>
</dbReference>
<dbReference type="InterPro" id="IPR005632">
    <property type="entry name" value="Chaperone_Skp"/>
</dbReference>
<feature type="chain" id="PRO_5015937641" evidence="4">
    <location>
        <begin position="17"/>
        <end position="203"/>
    </location>
</feature>
<evidence type="ECO:0000256" key="1">
    <source>
        <dbReference type="ARBA" id="ARBA00009091"/>
    </source>
</evidence>
<dbReference type="Pfam" id="PF03938">
    <property type="entry name" value="OmpH"/>
    <property type="match status" value="1"/>
</dbReference>
<evidence type="ECO:0000256" key="3">
    <source>
        <dbReference type="SAM" id="Coils"/>
    </source>
</evidence>
<dbReference type="AlphaFoldDB" id="A0A2X4SVY6"/>
<evidence type="ECO:0000256" key="4">
    <source>
        <dbReference type="SAM" id="SignalP"/>
    </source>
</evidence>
<gene>
    <name evidence="5" type="ORF">NCTC12858_01789</name>
</gene>
<comment type="similarity">
    <text evidence="1">Belongs to the Skp family.</text>
</comment>
<dbReference type="InterPro" id="IPR024930">
    <property type="entry name" value="Skp_dom_sf"/>
</dbReference>
<evidence type="ECO:0000313" key="5">
    <source>
        <dbReference type="EMBL" id="SQH73911.1"/>
    </source>
</evidence>
<dbReference type="Gene3D" id="3.30.910.20">
    <property type="entry name" value="Skp domain"/>
    <property type="match status" value="1"/>
</dbReference>
<evidence type="ECO:0000313" key="6">
    <source>
        <dbReference type="Proteomes" id="UP000249300"/>
    </source>
</evidence>
<dbReference type="PROSITE" id="PS51257">
    <property type="entry name" value="PROKAR_LIPOPROTEIN"/>
    <property type="match status" value="1"/>
</dbReference>
<feature type="coiled-coil region" evidence="3">
    <location>
        <begin position="66"/>
        <end position="165"/>
    </location>
</feature>
<accession>A0A2X4SVY6</accession>
<name>A0A2X4SVY6_9PORP</name>
<protein>
    <submittedName>
        <fullName evidence="5">Outer membrane protein</fullName>
    </submittedName>
</protein>
<dbReference type="PANTHER" id="PTHR35089">
    <property type="entry name" value="CHAPERONE PROTEIN SKP"/>
    <property type="match status" value="1"/>
</dbReference>
<keyword evidence="2 4" id="KW-0732">Signal</keyword>
<dbReference type="GO" id="GO:0050821">
    <property type="term" value="P:protein stabilization"/>
    <property type="evidence" value="ECO:0007669"/>
    <property type="project" value="TreeGrafter"/>
</dbReference>
<organism evidence="5 6">
    <name type="scientific">Porphyromonas crevioricanis</name>
    <dbReference type="NCBI Taxonomy" id="393921"/>
    <lineage>
        <taxon>Bacteria</taxon>
        <taxon>Pseudomonadati</taxon>
        <taxon>Bacteroidota</taxon>
        <taxon>Bacteroidia</taxon>
        <taxon>Bacteroidales</taxon>
        <taxon>Porphyromonadaceae</taxon>
        <taxon>Porphyromonas</taxon>
    </lineage>
</organism>
<dbReference type="KEGG" id="pcre:NCTC12858_01789"/>
<dbReference type="SUPFAM" id="SSF111384">
    <property type="entry name" value="OmpH-like"/>
    <property type="match status" value="1"/>
</dbReference>
<keyword evidence="3" id="KW-0175">Coiled coil</keyword>
<dbReference type="RefSeq" id="WP_042226087.1">
    <property type="nucleotide sequence ID" value="NZ_JQJB01000006.1"/>
</dbReference>
<feature type="signal peptide" evidence="4">
    <location>
        <begin position="1"/>
        <end position="16"/>
    </location>
</feature>
<dbReference type="GO" id="GO:0051082">
    <property type="term" value="F:unfolded protein binding"/>
    <property type="evidence" value="ECO:0007669"/>
    <property type="project" value="InterPro"/>
</dbReference>
<evidence type="ECO:0000256" key="2">
    <source>
        <dbReference type="ARBA" id="ARBA00022729"/>
    </source>
</evidence>
<dbReference type="GO" id="GO:0005829">
    <property type="term" value="C:cytosol"/>
    <property type="evidence" value="ECO:0007669"/>
    <property type="project" value="TreeGrafter"/>
</dbReference>
<dbReference type="EMBL" id="LS483447">
    <property type="protein sequence ID" value="SQH73911.1"/>
    <property type="molecule type" value="Genomic_DNA"/>
</dbReference>
<dbReference type="Proteomes" id="UP000249300">
    <property type="component" value="Chromosome 1"/>
</dbReference>
<keyword evidence="6" id="KW-1185">Reference proteome</keyword>
<dbReference type="SMART" id="SM00935">
    <property type="entry name" value="OmpH"/>
    <property type="match status" value="1"/>
</dbReference>
<sequence>MTKKLLYYFISSAACAAFVLSLLGCGGSRGGCQTSAAPMGDTAKMADLRIAYVRLDTLYARYQYYKDITEELTKEAEANRKQLTSKANALRKAAEDFDRKRRTNAFLSQASIEAEQQKLLAMQQQGETLEAKLTQEFLLKQQQSNEKLHKQLNEALAEYNKTKKYQFILTKVGVESILYADSAYDITEDVVKFLNSSYKKEQN</sequence>